<sequence length="70" mass="7804">MLWEELANNLNSCGNGTTKTIDKWIKSWRDWRVDVKAKAAKLKNYRGGTGGGGASKTPLLEIEERLISLI</sequence>
<dbReference type="PaxDb" id="67767-A0A0J7MLH3"/>
<evidence type="ECO:0000256" key="3">
    <source>
        <dbReference type="ARBA" id="ARBA00023015"/>
    </source>
</evidence>
<dbReference type="AlphaFoldDB" id="A0A0J7MLH3"/>
<accession>A0A0J7MLH3</accession>
<comment type="subunit">
    <text evidence="1">Self-associates forming complexes of several hundred monomers.</text>
</comment>
<evidence type="ECO:0000256" key="5">
    <source>
        <dbReference type="ARBA" id="ARBA00025466"/>
    </source>
</evidence>
<comment type="caution">
    <text evidence="7">The sequence shown here is derived from an EMBL/GenBank/DDBJ whole genome shotgun (WGS) entry which is preliminary data.</text>
</comment>
<dbReference type="Pfam" id="PF13873">
    <property type="entry name" value="Myb_DNA-bind_5"/>
    <property type="match status" value="1"/>
</dbReference>
<reference evidence="7 8" key="1">
    <citation type="submission" date="2015-04" db="EMBL/GenBank/DDBJ databases">
        <title>Lasius niger genome sequencing.</title>
        <authorList>
            <person name="Konorov E.A."/>
            <person name="Nikitin M.A."/>
            <person name="Kirill M.V."/>
            <person name="Chang P."/>
        </authorList>
    </citation>
    <scope>NUCLEOTIDE SEQUENCE [LARGE SCALE GENOMIC DNA]</scope>
    <source>
        <tissue evidence="7">Whole</tissue>
    </source>
</reference>
<evidence type="ECO:0000313" key="8">
    <source>
        <dbReference type="Proteomes" id="UP000036403"/>
    </source>
</evidence>
<gene>
    <name evidence="7" type="ORF">RF55_26174</name>
</gene>
<name>A0A0J7MLH3_LASNI</name>
<feature type="domain" description="Myb/SANT-like DNA-binding" evidence="6">
    <location>
        <begin position="2"/>
        <end position="41"/>
    </location>
</feature>
<protein>
    <recommendedName>
        <fullName evidence="2">Regulatory protein zeste</fullName>
    </recommendedName>
</protein>
<keyword evidence="3" id="KW-0805">Transcription regulation</keyword>
<evidence type="ECO:0000256" key="4">
    <source>
        <dbReference type="ARBA" id="ARBA00023163"/>
    </source>
</evidence>
<keyword evidence="8" id="KW-1185">Reference proteome</keyword>
<dbReference type="OrthoDB" id="7540822at2759"/>
<dbReference type="STRING" id="67767.A0A0J7MLH3"/>
<dbReference type="Proteomes" id="UP000036403">
    <property type="component" value="Unassembled WGS sequence"/>
</dbReference>
<keyword evidence="4" id="KW-0804">Transcription</keyword>
<feature type="non-terminal residue" evidence="7">
    <location>
        <position position="70"/>
    </location>
</feature>
<evidence type="ECO:0000259" key="6">
    <source>
        <dbReference type="Pfam" id="PF13873"/>
    </source>
</evidence>
<evidence type="ECO:0000256" key="1">
    <source>
        <dbReference type="ARBA" id="ARBA00011764"/>
    </source>
</evidence>
<organism evidence="7 8">
    <name type="scientific">Lasius niger</name>
    <name type="common">Black garden ant</name>
    <dbReference type="NCBI Taxonomy" id="67767"/>
    <lineage>
        <taxon>Eukaryota</taxon>
        <taxon>Metazoa</taxon>
        <taxon>Ecdysozoa</taxon>
        <taxon>Arthropoda</taxon>
        <taxon>Hexapoda</taxon>
        <taxon>Insecta</taxon>
        <taxon>Pterygota</taxon>
        <taxon>Neoptera</taxon>
        <taxon>Endopterygota</taxon>
        <taxon>Hymenoptera</taxon>
        <taxon>Apocrita</taxon>
        <taxon>Aculeata</taxon>
        <taxon>Formicoidea</taxon>
        <taxon>Formicidae</taxon>
        <taxon>Formicinae</taxon>
        <taxon>Lasius</taxon>
        <taxon>Lasius</taxon>
    </lineage>
</organism>
<dbReference type="InterPro" id="IPR028002">
    <property type="entry name" value="Myb_DNA-bind_5"/>
</dbReference>
<evidence type="ECO:0000313" key="7">
    <source>
        <dbReference type="EMBL" id="KMQ81490.1"/>
    </source>
</evidence>
<proteinExistence type="predicted"/>
<evidence type="ECO:0000256" key="2">
    <source>
        <dbReference type="ARBA" id="ARBA00016807"/>
    </source>
</evidence>
<dbReference type="EMBL" id="LBMM01035037">
    <property type="protein sequence ID" value="KMQ81490.1"/>
    <property type="molecule type" value="Genomic_DNA"/>
</dbReference>
<comment type="function">
    <text evidence="5">Involved in transvection phenomena (= synapsis-dependent gene expression), where the synaptic pairing of chromosomes carrying genes with which zeste interacts influences the expression of these genes. Zeste binds to DNA and stimulates transcription from a nearby promoter.</text>
</comment>